<organism evidence="3 4">
    <name type="scientific">Rothia kristinae</name>
    <dbReference type="NCBI Taxonomy" id="37923"/>
    <lineage>
        <taxon>Bacteria</taxon>
        <taxon>Bacillati</taxon>
        <taxon>Actinomycetota</taxon>
        <taxon>Actinomycetes</taxon>
        <taxon>Micrococcales</taxon>
        <taxon>Micrococcaceae</taxon>
        <taxon>Rothia</taxon>
    </lineage>
</organism>
<proteinExistence type="predicted"/>
<keyword evidence="2" id="KW-0732">Signal</keyword>
<evidence type="ECO:0000313" key="4">
    <source>
        <dbReference type="Proteomes" id="UP000053171"/>
    </source>
</evidence>
<dbReference type="AlphaFoldDB" id="A0A199NUP9"/>
<dbReference type="RefSeq" id="WP_064724998.1">
    <property type="nucleotide sequence ID" value="NZ_JADPWM010000001.1"/>
</dbReference>
<reference evidence="3" key="1">
    <citation type="submission" date="2016-06" db="EMBL/GenBank/DDBJ databases">
        <title>Identification of putative biosynthetic pathways for the production of bioactive secondary metabolites by the marine actinomycete Kocuria kristinae RUTW2-3.</title>
        <authorList>
            <person name="Waterworth S.C."/>
            <person name="Walmsley T.A."/>
            <person name="Matongo T."/>
            <person name="Davies-Coleman M.T."/>
            <person name="Dorrington R.A."/>
        </authorList>
    </citation>
    <scope>NUCLEOTIDE SEQUENCE [LARGE SCALE GENOMIC DNA]</scope>
    <source>
        <strain evidence="3">RUTW2-3</strain>
    </source>
</reference>
<keyword evidence="4" id="KW-1185">Reference proteome</keyword>
<protein>
    <submittedName>
        <fullName evidence="3">Uncharacterized protein</fullName>
    </submittedName>
</protein>
<sequence length="330" mass="34150">MDTGDTQKSARRTIASAAAAAMLGIGVLGASAVPAQAAPAGGTGLCQAPTDAGSPGAEPNEGQWLEGHGTAPAAFTLPHPAGQFGAFEQNGVSSPKFEVKVPAGAGDSTLVNAPDGQYDVKIGDGTCGQTQVFPVKDGVLDLSEHPLIAQDLGHQMVQIRGPVTPEFAEGAAGGPIYLDPDGKPSSAPQLEMGTVYSNGADLEPVMTEENAHQTRVLGVPVRQIGLESLTVGAVDPRTAAEVVEQNPQVDITYRDSVTGNAVTVDAGTTWKQDGPTAAVLEGEVLPQLPSGRYTLSYRDSAGEQHRMFLLLGDDDRDPRAADQQLYSLPY</sequence>
<feature type="region of interest" description="Disordered" evidence="1">
    <location>
        <begin position="38"/>
        <end position="73"/>
    </location>
</feature>
<feature type="signal peptide" evidence="2">
    <location>
        <begin position="1"/>
        <end position="37"/>
    </location>
</feature>
<accession>A0A199NUP9</accession>
<evidence type="ECO:0000256" key="1">
    <source>
        <dbReference type="SAM" id="MobiDB-lite"/>
    </source>
</evidence>
<gene>
    <name evidence="3" type="ORF">AN277_0202785</name>
</gene>
<dbReference type="EMBL" id="LJBJ02000003">
    <property type="protein sequence ID" value="OAX52545.1"/>
    <property type="molecule type" value="Genomic_DNA"/>
</dbReference>
<comment type="caution">
    <text evidence="3">The sequence shown here is derived from an EMBL/GenBank/DDBJ whole genome shotgun (WGS) entry which is preliminary data.</text>
</comment>
<name>A0A199NUP9_9MICC</name>
<evidence type="ECO:0000313" key="3">
    <source>
        <dbReference type="EMBL" id="OAX52545.1"/>
    </source>
</evidence>
<dbReference type="Proteomes" id="UP000053171">
    <property type="component" value="Unassembled WGS sequence"/>
</dbReference>
<feature type="chain" id="PRO_5008282130" evidence="2">
    <location>
        <begin position="38"/>
        <end position="330"/>
    </location>
</feature>
<evidence type="ECO:0000256" key="2">
    <source>
        <dbReference type="SAM" id="SignalP"/>
    </source>
</evidence>